<evidence type="ECO:0000256" key="10">
    <source>
        <dbReference type="RuleBase" id="RU000594"/>
    </source>
</evidence>
<keyword evidence="3 9" id="KW-0645">Protease</keyword>
<dbReference type="KEGG" id="paro:CUV01_08780"/>
<evidence type="ECO:0000313" key="12">
    <source>
        <dbReference type="EMBL" id="AUH35320.1"/>
    </source>
</evidence>
<evidence type="ECO:0000256" key="9">
    <source>
        <dbReference type="HAMAP-Rule" id="MF_00161"/>
    </source>
</evidence>
<evidence type="ECO:0000256" key="11">
    <source>
        <dbReference type="RuleBase" id="RU004181"/>
    </source>
</evidence>
<sequence length="166" mass="18628">MRLTAWVALAIILVDQVLKYWVVHVLELDRVRAIDVLPPWLNLRMAWNQGVNFGLMSSEQDFMRWLLIGVAVAVCLWVWIWLARSGAGRMARISGGLLIGGAIGNVIDRIYYGAVADFLNMSLPNWQNPYSFNVADIAIFAAAIGLIFAPADNKVDKTRDEPRNSR</sequence>
<dbReference type="Pfam" id="PF01252">
    <property type="entry name" value="Peptidase_A8"/>
    <property type="match status" value="1"/>
</dbReference>
<organism evidence="12 13">
    <name type="scientific">Paracoccus tegillarcae</name>
    <dbReference type="NCBI Taxonomy" id="1529068"/>
    <lineage>
        <taxon>Bacteria</taxon>
        <taxon>Pseudomonadati</taxon>
        <taxon>Pseudomonadota</taxon>
        <taxon>Alphaproteobacteria</taxon>
        <taxon>Rhodobacterales</taxon>
        <taxon>Paracoccaceae</taxon>
        <taxon>Paracoccus</taxon>
    </lineage>
</organism>
<evidence type="ECO:0000256" key="6">
    <source>
        <dbReference type="ARBA" id="ARBA00022801"/>
    </source>
</evidence>
<dbReference type="UniPathway" id="UPA00665"/>
<evidence type="ECO:0000256" key="3">
    <source>
        <dbReference type="ARBA" id="ARBA00022670"/>
    </source>
</evidence>
<feature type="transmembrane region" description="Helical" evidence="9">
    <location>
        <begin position="94"/>
        <end position="112"/>
    </location>
</feature>
<evidence type="ECO:0000256" key="4">
    <source>
        <dbReference type="ARBA" id="ARBA00022692"/>
    </source>
</evidence>
<keyword evidence="5 9" id="KW-0064">Aspartyl protease</keyword>
<dbReference type="GO" id="GO:0006508">
    <property type="term" value="P:proteolysis"/>
    <property type="evidence" value="ECO:0007669"/>
    <property type="project" value="UniProtKB-KW"/>
</dbReference>
<evidence type="ECO:0000256" key="7">
    <source>
        <dbReference type="ARBA" id="ARBA00022989"/>
    </source>
</evidence>
<proteinExistence type="inferred from homology"/>
<keyword evidence="4 9" id="KW-0812">Transmembrane</keyword>
<dbReference type="PANTHER" id="PTHR33695">
    <property type="entry name" value="LIPOPROTEIN SIGNAL PEPTIDASE"/>
    <property type="match status" value="1"/>
</dbReference>
<comment type="catalytic activity">
    <reaction evidence="9 10">
        <text>Release of signal peptides from bacterial membrane prolipoproteins. Hydrolyzes -Xaa-Yaa-Zaa-|-(S,diacylglyceryl)Cys-, in which Xaa is hydrophobic (preferably Leu), and Yaa (Ala or Ser) and Zaa (Gly or Ala) have small, neutral side chains.</text>
        <dbReference type="EC" id="3.4.23.36"/>
    </reaction>
</comment>
<keyword evidence="6 9" id="KW-0378">Hydrolase</keyword>
<dbReference type="HAMAP" id="MF_00161">
    <property type="entry name" value="LspA"/>
    <property type="match status" value="1"/>
</dbReference>
<keyword evidence="2 9" id="KW-1003">Cell membrane</keyword>
<dbReference type="OrthoDB" id="9810259at2"/>
<keyword evidence="7 9" id="KW-1133">Transmembrane helix</keyword>
<evidence type="ECO:0000256" key="5">
    <source>
        <dbReference type="ARBA" id="ARBA00022750"/>
    </source>
</evidence>
<comment type="pathway">
    <text evidence="9">Protein modification; lipoprotein biosynthesis (signal peptide cleavage).</text>
</comment>
<dbReference type="Proteomes" id="UP000233742">
    <property type="component" value="Chromosome"/>
</dbReference>
<gene>
    <name evidence="9 12" type="primary">lspA</name>
    <name evidence="12" type="ORF">CUV01_08780</name>
</gene>
<dbReference type="PRINTS" id="PR00781">
    <property type="entry name" value="LIPOSIGPTASE"/>
</dbReference>
<dbReference type="GO" id="GO:0004190">
    <property type="term" value="F:aspartic-type endopeptidase activity"/>
    <property type="evidence" value="ECO:0007669"/>
    <property type="project" value="UniProtKB-UniRule"/>
</dbReference>
<comment type="caution">
    <text evidence="9">Lacks conserved residue(s) required for the propagation of feature annotation.</text>
</comment>
<comment type="subcellular location">
    <subcellularLocation>
        <location evidence="9">Cell membrane</location>
        <topology evidence="9">Multi-pass membrane protein</topology>
    </subcellularLocation>
</comment>
<feature type="active site" evidence="9">
    <location>
        <position position="136"/>
    </location>
</feature>
<protein>
    <recommendedName>
        <fullName evidence="9">Lipoprotein signal peptidase</fullName>
        <ecNumber evidence="9">3.4.23.36</ecNumber>
    </recommendedName>
    <alternativeName>
        <fullName evidence="9">Prolipoprotein signal peptidase</fullName>
    </alternativeName>
    <alternativeName>
        <fullName evidence="9">Signal peptidase II</fullName>
        <shortName evidence="9">SPase II</shortName>
    </alternativeName>
</protein>
<evidence type="ECO:0000256" key="8">
    <source>
        <dbReference type="ARBA" id="ARBA00023136"/>
    </source>
</evidence>
<evidence type="ECO:0000256" key="2">
    <source>
        <dbReference type="ARBA" id="ARBA00022475"/>
    </source>
</evidence>
<dbReference type="NCBIfam" id="TIGR00077">
    <property type="entry name" value="lspA"/>
    <property type="match status" value="1"/>
</dbReference>
<feature type="transmembrane region" description="Helical" evidence="9">
    <location>
        <begin position="132"/>
        <end position="149"/>
    </location>
</feature>
<comment type="similarity">
    <text evidence="1 9 11">Belongs to the peptidase A8 family.</text>
</comment>
<evidence type="ECO:0000313" key="13">
    <source>
        <dbReference type="Proteomes" id="UP000233742"/>
    </source>
</evidence>
<feature type="active site" evidence="9">
    <location>
        <position position="117"/>
    </location>
</feature>
<dbReference type="PROSITE" id="PS00855">
    <property type="entry name" value="SPASE_II"/>
    <property type="match status" value="1"/>
</dbReference>
<reference evidence="12 13" key="1">
    <citation type="submission" date="2017-12" db="EMBL/GenBank/DDBJ databases">
        <authorList>
            <person name="Hurst M.R.H."/>
        </authorList>
    </citation>
    <scope>NUCLEOTIDE SEQUENCE [LARGE SCALE GENOMIC DNA]</scope>
    <source>
        <strain evidence="12 13">BM15</strain>
    </source>
</reference>
<keyword evidence="13" id="KW-1185">Reference proteome</keyword>
<dbReference type="InterPro" id="IPR001872">
    <property type="entry name" value="Peptidase_A8"/>
</dbReference>
<dbReference type="PANTHER" id="PTHR33695:SF1">
    <property type="entry name" value="LIPOPROTEIN SIGNAL PEPTIDASE"/>
    <property type="match status" value="1"/>
</dbReference>
<feature type="transmembrane region" description="Helical" evidence="9">
    <location>
        <begin position="62"/>
        <end position="82"/>
    </location>
</feature>
<keyword evidence="8 9" id="KW-0472">Membrane</keyword>
<accession>A0A2K9EJW5</accession>
<dbReference type="AlphaFoldDB" id="A0A2K9EJW5"/>
<dbReference type="EC" id="3.4.23.36" evidence="9"/>
<dbReference type="GO" id="GO:0005886">
    <property type="term" value="C:plasma membrane"/>
    <property type="evidence" value="ECO:0007669"/>
    <property type="project" value="UniProtKB-SubCell"/>
</dbReference>
<evidence type="ECO:0000256" key="1">
    <source>
        <dbReference type="ARBA" id="ARBA00006139"/>
    </source>
</evidence>
<comment type="function">
    <text evidence="9 10">This protein specifically catalyzes the removal of signal peptides from prolipoproteins.</text>
</comment>
<name>A0A2K9EJW5_9RHOB</name>
<dbReference type="EMBL" id="CP025408">
    <property type="protein sequence ID" value="AUH35320.1"/>
    <property type="molecule type" value="Genomic_DNA"/>
</dbReference>